<protein>
    <submittedName>
        <fullName evidence="1">Uncharacterized protein</fullName>
    </submittedName>
</protein>
<dbReference type="EMBL" id="MU154700">
    <property type="protein sequence ID" value="KAF9488717.1"/>
    <property type="molecule type" value="Genomic_DNA"/>
</dbReference>
<proteinExistence type="predicted"/>
<dbReference type="Proteomes" id="UP000807025">
    <property type="component" value="Unassembled WGS sequence"/>
</dbReference>
<dbReference type="AlphaFoldDB" id="A0A9P5ZJU8"/>
<reference evidence="1" key="1">
    <citation type="submission" date="2020-11" db="EMBL/GenBank/DDBJ databases">
        <authorList>
            <consortium name="DOE Joint Genome Institute"/>
            <person name="Ahrendt S."/>
            <person name="Riley R."/>
            <person name="Andreopoulos W."/>
            <person name="Labutti K."/>
            <person name="Pangilinan J."/>
            <person name="Ruiz-Duenas F.J."/>
            <person name="Barrasa J.M."/>
            <person name="Sanchez-Garcia M."/>
            <person name="Camarero S."/>
            <person name="Miyauchi S."/>
            <person name="Serrano A."/>
            <person name="Linde D."/>
            <person name="Babiker R."/>
            <person name="Drula E."/>
            <person name="Ayuso-Fernandez I."/>
            <person name="Pacheco R."/>
            <person name="Padilla G."/>
            <person name="Ferreira P."/>
            <person name="Barriuso J."/>
            <person name="Kellner H."/>
            <person name="Castanera R."/>
            <person name="Alfaro M."/>
            <person name="Ramirez L."/>
            <person name="Pisabarro A.G."/>
            <person name="Kuo A."/>
            <person name="Tritt A."/>
            <person name="Lipzen A."/>
            <person name="He G."/>
            <person name="Yan M."/>
            <person name="Ng V."/>
            <person name="Cullen D."/>
            <person name="Martin F."/>
            <person name="Rosso M.-N."/>
            <person name="Henrissat B."/>
            <person name="Hibbett D."/>
            <person name="Martinez A.T."/>
            <person name="Grigoriev I.V."/>
        </authorList>
    </citation>
    <scope>NUCLEOTIDE SEQUENCE</scope>
    <source>
        <strain evidence="1">ATCC 90797</strain>
    </source>
</reference>
<evidence type="ECO:0000313" key="2">
    <source>
        <dbReference type="Proteomes" id="UP000807025"/>
    </source>
</evidence>
<keyword evidence="2" id="KW-1185">Reference proteome</keyword>
<gene>
    <name evidence="1" type="ORF">BDN71DRAFT_1435926</name>
</gene>
<evidence type="ECO:0000313" key="1">
    <source>
        <dbReference type="EMBL" id="KAF9488717.1"/>
    </source>
</evidence>
<comment type="caution">
    <text evidence="1">The sequence shown here is derived from an EMBL/GenBank/DDBJ whole genome shotgun (WGS) entry which is preliminary data.</text>
</comment>
<name>A0A9P5ZJU8_PLEER</name>
<organism evidence="1 2">
    <name type="scientific">Pleurotus eryngii</name>
    <name type="common">Boletus of the steppes</name>
    <dbReference type="NCBI Taxonomy" id="5323"/>
    <lineage>
        <taxon>Eukaryota</taxon>
        <taxon>Fungi</taxon>
        <taxon>Dikarya</taxon>
        <taxon>Basidiomycota</taxon>
        <taxon>Agaricomycotina</taxon>
        <taxon>Agaricomycetes</taxon>
        <taxon>Agaricomycetidae</taxon>
        <taxon>Agaricales</taxon>
        <taxon>Pleurotineae</taxon>
        <taxon>Pleurotaceae</taxon>
        <taxon>Pleurotus</taxon>
    </lineage>
</organism>
<sequence>MFKKVANTMGWKSKSHSFQYFTTDLIMVQDATLRSSWYAYASEMAEKIPDVQGWMGREVLMNDAFLVMKIEIFWDAEKTVEGKYKVESVLLENKDKEIVLKAHLKLLNAQLASGADTDKSTASSSIQPTLCVLNANIILLVAKVG</sequence>
<accession>A0A9P5ZJU8</accession>